<comment type="caution">
    <text evidence="1">The sequence shown here is derived from an EMBL/GenBank/DDBJ whole genome shotgun (WGS) entry which is preliminary data.</text>
</comment>
<reference evidence="1 2" key="1">
    <citation type="submission" date="2020-08" db="EMBL/GenBank/DDBJ databases">
        <title>Sequencing the genomes of 1000 actinobacteria strains.</title>
        <authorList>
            <person name="Klenk H.-P."/>
        </authorList>
    </citation>
    <scope>NUCLEOTIDE SEQUENCE [LARGE SCALE GENOMIC DNA]</scope>
    <source>
        <strain evidence="1 2">DSM 44786</strain>
    </source>
</reference>
<gene>
    <name evidence="1" type="ORF">F4556_006058</name>
</gene>
<dbReference type="Proteomes" id="UP000573327">
    <property type="component" value="Unassembled WGS sequence"/>
</dbReference>
<accession>A0A7W7SHE0</accession>
<dbReference type="EMBL" id="JACHJR010000001">
    <property type="protein sequence ID" value="MBB4950523.1"/>
    <property type="molecule type" value="Genomic_DNA"/>
</dbReference>
<evidence type="ECO:0000313" key="2">
    <source>
        <dbReference type="Proteomes" id="UP000573327"/>
    </source>
</evidence>
<dbReference type="RefSeq" id="WP_184921742.1">
    <property type="nucleotide sequence ID" value="NZ_JACHJR010000001.1"/>
</dbReference>
<dbReference type="AlphaFoldDB" id="A0A7W7SHE0"/>
<organism evidence="1 2">
    <name type="scientific">Kitasatospora gansuensis</name>
    <dbReference type="NCBI Taxonomy" id="258050"/>
    <lineage>
        <taxon>Bacteria</taxon>
        <taxon>Bacillati</taxon>
        <taxon>Actinomycetota</taxon>
        <taxon>Actinomycetes</taxon>
        <taxon>Kitasatosporales</taxon>
        <taxon>Streptomycetaceae</taxon>
        <taxon>Kitasatospora</taxon>
    </lineage>
</organism>
<evidence type="ECO:0000313" key="1">
    <source>
        <dbReference type="EMBL" id="MBB4950523.1"/>
    </source>
</evidence>
<sequence>MTGVAAQAAPAAAPAQVRTAEEAELVPEPFPAGEFLIKPSLGSGAVVCVANSRAAKGKTSVGACDPADIAQRWTYDPATQHLSTMSDPLLGPSVPLCAGRPNHEGLMGGDLCTLVGPAFKWKTTAFNFVTPGTVRTGIESTTKARHFWLAYPTGEYRRTCPIAGKYSGSNADGGNFGVASISEAEKNCPGTVYFGMQFERLPRN</sequence>
<evidence type="ECO:0008006" key="3">
    <source>
        <dbReference type="Google" id="ProtNLM"/>
    </source>
</evidence>
<name>A0A7W7SHE0_9ACTN</name>
<keyword evidence="2" id="KW-1185">Reference proteome</keyword>
<protein>
    <recommendedName>
        <fullName evidence="3">Ricin B lectin domain-containing protein</fullName>
    </recommendedName>
</protein>
<proteinExistence type="predicted"/>